<protein>
    <recommendedName>
        <fullName evidence="7">Non-homologous end-joining factor 1</fullName>
    </recommendedName>
</protein>
<feature type="compositionally biased region" description="Basic and acidic residues" evidence="8">
    <location>
        <begin position="274"/>
        <end position="291"/>
    </location>
</feature>
<dbReference type="AlphaFoldDB" id="A0AAD6D4R3"/>
<comment type="caution">
    <text evidence="11">The sequence shown here is derived from an EMBL/GenBank/DDBJ whole genome shotgun (WGS) entry which is preliminary data.</text>
</comment>
<dbReference type="Pfam" id="PF09302">
    <property type="entry name" value="XLF"/>
    <property type="match status" value="1"/>
</dbReference>
<organism evidence="11 12">
    <name type="scientific">Penicillium frequentans</name>
    <dbReference type="NCBI Taxonomy" id="3151616"/>
    <lineage>
        <taxon>Eukaryota</taxon>
        <taxon>Fungi</taxon>
        <taxon>Dikarya</taxon>
        <taxon>Ascomycota</taxon>
        <taxon>Pezizomycotina</taxon>
        <taxon>Eurotiomycetes</taxon>
        <taxon>Eurotiomycetidae</taxon>
        <taxon>Eurotiales</taxon>
        <taxon>Aspergillaceae</taxon>
        <taxon>Penicillium</taxon>
    </lineage>
</organism>
<evidence type="ECO:0000256" key="5">
    <source>
        <dbReference type="ARBA" id="ARBA00023242"/>
    </source>
</evidence>
<feature type="compositionally biased region" description="Pro residues" evidence="8">
    <location>
        <begin position="407"/>
        <end position="425"/>
    </location>
</feature>
<comment type="subcellular location">
    <subcellularLocation>
        <location evidence="1">Nucleus</location>
    </subcellularLocation>
</comment>
<evidence type="ECO:0000256" key="7">
    <source>
        <dbReference type="ARBA" id="ARBA00044529"/>
    </source>
</evidence>
<feature type="domain" description="XLF-like N-terminal" evidence="9">
    <location>
        <begin position="5"/>
        <end position="119"/>
    </location>
</feature>
<evidence type="ECO:0000256" key="4">
    <source>
        <dbReference type="ARBA" id="ARBA00023204"/>
    </source>
</evidence>
<evidence type="ECO:0000256" key="3">
    <source>
        <dbReference type="ARBA" id="ARBA00023125"/>
    </source>
</evidence>
<dbReference type="InterPro" id="IPR015381">
    <property type="entry name" value="XLF-like_N"/>
</dbReference>
<dbReference type="InterPro" id="IPR038051">
    <property type="entry name" value="XRCC4-like_N_sf"/>
</dbReference>
<proteinExistence type="inferred from homology"/>
<evidence type="ECO:0000259" key="9">
    <source>
        <dbReference type="Pfam" id="PF09302"/>
    </source>
</evidence>
<comment type="similarity">
    <text evidence="6">Belongs to the XRCC4-XLF family. XLF subfamily.</text>
</comment>
<dbReference type="EMBL" id="JAQIZZ010000002">
    <property type="protein sequence ID" value="KAJ5552365.1"/>
    <property type="molecule type" value="Genomic_DNA"/>
</dbReference>
<feature type="compositionally biased region" description="Low complexity" evidence="8">
    <location>
        <begin position="445"/>
        <end position="458"/>
    </location>
</feature>
<feature type="compositionally biased region" description="Polar residues" evidence="8">
    <location>
        <begin position="258"/>
        <end position="273"/>
    </location>
</feature>
<dbReference type="PANTHER" id="PTHR32235:SF1">
    <property type="entry name" value="NON-HOMOLOGOUS END-JOINING FACTOR 1"/>
    <property type="match status" value="1"/>
</dbReference>
<evidence type="ECO:0000256" key="2">
    <source>
        <dbReference type="ARBA" id="ARBA00022763"/>
    </source>
</evidence>
<dbReference type="CDD" id="cd22285">
    <property type="entry name" value="HD_XLF_N"/>
    <property type="match status" value="1"/>
</dbReference>
<evidence type="ECO:0000256" key="6">
    <source>
        <dbReference type="ARBA" id="ARBA00025747"/>
    </source>
</evidence>
<evidence type="ECO:0000313" key="12">
    <source>
        <dbReference type="Proteomes" id="UP001220324"/>
    </source>
</evidence>
<dbReference type="GO" id="GO:0006303">
    <property type="term" value="P:double-strand break repair via nonhomologous end joining"/>
    <property type="evidence" value="ECO:0007669"/>
    <property type="project" value="UniProtKB-ARBA"/>
</dbReference>
<sequence>MSTTWHGLSLQQASSPPLLFQYTWTRQGYALCVTDLTSIWTEKLSHREILTRAEETSTTIDPSEDQEQFDVLLLKIGEALRGDGGSATLNSGSHGSLELSTSSKLPAPLRPLKWTLYLSIETSSSLTDHLLLPLLKDEAGWESRQRILLDQLKQKDWALGKLLDKFESLGVELGTVFPGAAGLRTTKKGSTRSDAGKFVKGLAPFDESAWLRESGSSSESSGLAANVLRELGSSRAGVEKIRAPQDKWWDDLPKRSETAASQSDKNNTTPEDATSQKDELVNPSQQDRDLDLDLDGNSTASDDDDFQRQETPPRIKAQRERLAASSSSKSKEHQDQPSNKVPDIHAGDATASDSEPEADAAPKKHTPTPPKSSPPKPGTKESPKKPIKARGRLGAIGGKKKEEKQPSPTPPSPSPPPAPSPVPTPRKPKGGKLGMIGGKVKNKAPEASSQPPAATTAAPERKQERLNESPDLDNPAEVVADPVPKEAKPRIPASREKESAEPVPEETEEQKTARKREELKRQLEEKSKAPKKKRRF</sequence>
<gene>
    <name evidence="11" type="ORF">N7494_001743</name>
</gene>
<keyword evidence="5" id="KW-0539">Nucleus</keyword>
<dbReference type="GO" id="GO:0045027">
    <property type="term" value="F:DNA end binding"/>
    <property type="evidence" value="ECO:0007669"/>
    <property type="project" value="TreeGrafter"/>
</dbReference>
<feature type="domain" description="XLF-like coiled-coil region" evidence="10">
    <location>
        <begin position="123"/>
        <end position="173"/>
    </location>
</feature>
<reference evidence="11 12" key="1">
    <citation type="journal article" date="2023" name="IMA Fungus">
        <title>Comparative genomic study of the Penicillium genus elucidates a diverse pangenome and 15 lateral gene transfer events.</title>
        <authorList>
            <person name="Petersen C."/>
            <person name="Sorensen T."/>
            <person name="Nielsen M.R."/>
            <person name="Sondergaard T.E."/>
            <person name="Sorensen J.L."/>
            <person name="Fitzpatrick D.A."/>
            <person name="Frisvad J.C."/>
            <person name="Nielsen K.L."/>
        </authorList>
    </citation>
    <scope>NUCLEOTIDE SEQUENCE [LARGE SCALE GENOMIC DNA]</scope>
    <source>
        <strain evidence="11 12">IBT 35679</strain>
    </source>
</reference>
<evidence type="ECO:0000256" key="8">
    <source>
        <dbReference type="SAM" id="MobiDB-lite"/>
    </source>
</evidence>
<keyword evidence="12" id="KW-1185">Reference proteome</keyword>
<dbReference type="Gene3D" id="2.170.210.10">
    <property type="entry name" value="DNA double-strand break repair and VJ recombination XRCC4, N-terminal"/>
    <property type="match status" value="1"/>
</dbReference>
<evidence type="ECO:0000256" key="1">
    <source>
        <dbReference type="ARBA" id="ARBA00004123"/>
    </source>
</evidence>
<feature type="compositionally biased region" description="Pro residues" evidence="8">
    <location>
        <begin position="367"/>
        <end position="377"/>
    </location>
</feature>
<keyword evidence="4" id="KW-0234">DNA repair</keyword>
<dbReference type="Pfam" id="PF21928">
    <property type="entry name" value="XLF_CC"/>
    <property type="match status" value="1"/>
</dbReference>
<feature type="region of interest" description="Disordered" evidence="8">
    <location>
        <begin position="247"/>
        <end position="536"/>
    </location>
</feature>
<evidence type="ECO:0000313" key="11">
    <source>
        <dbReference type="EMBL" id="KAJ5552365.1"/>
    </source>
</evidence>
<feature type="compositionally biased region" description="Basic and acidic residues" evidence="8">
    <location>
        <begin position="459"/>
        <end position="468"/>
    </location>
</feature>
<feature type="compositionally biased region" description="Basic and acidic residues" evidence="8">
    <location>
        <begin position="247"/>
        <end position="257"/>
    </location>
</feature>
<dbReference type="InterPro" id="IPR052287">
    <property type="entry name" value="NHEJ_factor"/>
</dbReference>
<feature type="compositionally biased region" description="Basic and acidic residues" evidence="8">
    <location>
        <begin position="509"/>
        <end position="528"/>
    </location>
</feature>
<evidence type="ECO:0000259" key="10">
    <source>
        <dbReference type="Pfam" id="PF21928"/>
    </source>
</evidence>
<feature type="compositionally biased region" description="Basic and acidic residues" evidence="8">
    <location>
        <begin position="306"/>
        <end position="322"/>
    </location>
</feature>
<keyword evidence="2" id="KW-0227">DNA damage</keyword>
<name>A0AAD6D4R3_9EURO</name>
<keyword evidence="3" id="KW-0238">DNA-binding</keyword>
<accession>A0AAD6D4R3</accession>
<dbReference type="InterPro" id="IPR053829">
    <property type="entry name" value="XLF-like_CC"/>
</dbReference>
<feature type="compositionally biased region" description="Basic and acidic residues" evidence="8">
    <location>
        <begin position="483"/>
        <end position="500"/>
    </location>
</feature>
<dbReference type="Proteomes" id="UP001220324">
    <property type="component" value="Unassembled WGS sequence"/>
</dbReference>
<dbReference type="GO" id="GO:0032807">
    <property type="term" value="C:DNA ligase IV complex"/>
    <property type="evidence" value="ECO:0007669"/>
    <property type="project" value="TreeGrafter"/>
</dbReference>
<dbReference type="PANTHER" id="PTHR32235">
    <property type="entry name" value="NON-HOMOLOGOUS END-JOINING FACTOR 1"/>
    <property type="match status" value="1"/>
</dbReference>